<accession>A0A839A8C8</accession>
<dbReference type="PANTHER" id="PTHR34406">
    <property type="entry name" value="PROTEIN YCEI"/>
    <property type="match status" value="1"/>
</dbReference>
<evidence type="ECO:0000313" key="3">
    <source>
        <dbReference type="EMBL" id="MBA5775820.1"/>
    </source>
</evidence>
<organism evidence="3 4">
    <name type="scientific">Stappia albiluteola</name>
    <dbReference type="NCBI Taxonomy" id="2758565"/>
    <lineage>
        <taxon>Bacteria</taxon>
        <taxon>Pseudomonadati</taxon>
        <taxon>Pseudomonadota</taxon>
        <taxon>Alphaproteobacteria</taxon>
        <taxon>Hyphomicrobiales</taxon>
        <taxon>Stappiaceae</taxon>
        <taxon>Stappia</taxon>
    </lineage>
</organism>
<keyword evidence="4" id="KW-1185">Reference proteome</keyword>
<gene>
    <name evidence="3" type="ORF">H2509_01625</name>
</gene>
<feature type="chain" id="PRO_5032885787" evidence="1">
    <location>
        <begin position="24"/>
        <end position="186"/>
    </location>
</feature>
<name>A0A839A8C8_9HYPH</name>
<reference evidence="3 4" key="1">
    <citation type="submission" date="2020-07" db="EMBL/GenBank/DDBJ databases">
        <title>Stappia sp., F7233, whole genome shotgun sequencing project.</title>
        <authorList>
            <person name="Jiang S."/>
            <person name="Liu Z.W."/>
            <person name="Du Z.J."/>
        </authorList>
    </citation>
    <scope>NUCLEOTIDE SEQUENCE [LARGE SCALE GENOMIC DNA]</scope>
    <source>
        <strain evidence="3 4">F7233</strain>
    </source>
</reference>
<dbReference type="PANTHER" id="PTHR34406:SF1">
    <property type="entry name" value="PROTEIN YCEI"/>
    <property type="match status" value="1"/>
</dbReference>
<dbReference type="EMBL" id="JACFXV010000030">
    <property type="protein sequence ID" value="MBA5775820.1"/>
    <property type="molecule type" value="Genomic_DNA"/>
</dbReference>
<sequence length="186" mass="19218">MSFAVLRLAAPLAFVLAAFPAMAGAPVWKVDRASSELAFTAVQAGAPVEGRFEDWTAEISFDPAAPETARIRTTVNVASARTGQAQIDGTLPSDTWFDAPAFPEAVFEARGATVTGEGSYEAAGTLTIKGVSVPVSLPFALEIDGDTATAAGKLELSRDAWKIGAGIPEGTVATAVSVSFRITATR</sequence>
<dbReference type="RefSeq" id="WP_182161634.1">
    <property type="nucleotide sequence ID" value="NZ_JACFXV010000030.1"/>
</dbReference>
<dbReference type="AlphaFoldDB" id="A0A839A8C8"/>
<keyword evidence="1" id="KW-0732">Signal</keyword>
<evidence type="ECO:0000313" key="4">
    <source>
        <dbReference type="Proteomes" id="UP000541109"/>
    </source>
</evidence>
<dbReference type="Proteomes" id="UP000541109">
    <property type="component" value="Unassembled WGS sequence"/>
</dbReference>
<dbReference type="Gene3D" id="2.40.128.110">
    <property type="entry name" value="Lipid/polyisoprenoid-binding, YceI-like"/>
    <property type="match status" value="1"/>
</dbReference>
<feature type="signal peptide" evidence="1">
    <location>
        <begin position="1"/>
        <end position="23"/>
    </location>
</feature>
<feature type="domain" description="Lipid/polyisoprenoid-binding YceI-like" evidence="2">
    <location>
        <begin position="27"/>
        <end position="185"/>
    </location>
</feature>
<dbReference type="Pfam" id="PF04264">
    <property type="entry name" value="YceI"/>
    <property type="match status" value="1"/>
</dbReference>
<dbReference type="SMART" id="SM00867">
    <property type="entry name" value="YceI"/>
    <property type="match status" value="1"/>
</dbReference>
<dbReference type="InterPro" id="IPR007372">
    <property type="entry name" value="Lipid/polyisoprenoid-bd_YceI"/>
</dbReference>
<protein>
    <submittedName>
        <fullName evidence="3">YceI family protein</fullName>
    </submittedName>
</protein>
<dbReference type="InterPro" id="IPR036761">
    <property type="entry name" value="TTHA0802/YceI-like_sf"/>
</dbReference>
<evidence type="ECO:0000259" key="2">
    <source>
        <dbReference type="SMART" id="SM00867"/>
    </source>
</evidence>
<proteinExistence type="predicted"/>
<evidence type="ECO:0000256" key="1">
    <source>
        <dbReference type="SAM" id="SignalP"/>
    </source>
</evidence>
<dbReference type="SUPFAM" id="SSF101874">
    <property type="entry name" value="YceI-like"/>
    <property type="match status" value="1"/>
</dbReference>
<comment type="caution">
    <text evidence="3">The sequence shown here is derived from an EMBL/GenBank/DDBJ whole genome shotgun (WGS) entry which is preliminary data.</text>
</comment>